<reference evidence="3" key="1">
    <citation type="submission" date="2022-02" db="EMBL/GenBank/DDBJ databases">
        <title>Vibrio sp. nov., a new bacterium isolated from Bohai sea, China.</title>
        <authorList>
            <person name="Yuan Y."/>
        </authorList>
    </citation>
    <scope>NUCLEOTIDE SEQUENCE</scope>
    <source>
        <strain evidence="3">DBSS07</strain>
    </source>
</reference>
<gene>
    <name evidence="3" type="ORF">MD483_16290</name>
</gene>
<dbReference type="InterPro" id="IPR016773">
    <property type="entry name" value="Fe3_uptake_reg_CjrA_prd"/>
</dbReference>
<keyword evidence="4" id="KW-1185">Reference proteome</keyword>
<sequence>MRKLLFSLAAVSALAGCSSLSHQPVTSFYDYQLATPQGKALSVAQLDHTLLEADVILIGEWHTHAGIHRFQTDLLQSFIQSGHPVTLSMEQFSRESQSLVDQYLAGDIGEQPLISQGKAWPNYESDYRPLVELAKANDVDIIAANAPKPIVRCIGRQGLDYVEKLDENERVLLAQSIDTSASPYKEKFMASMHHGKPEQTEKQFAAQVTWDETMAESIVQYLAQHPDKQVIHVAGKFHTEGGLGTKRSILQRNPDLKVVVVTPVGEVVSDSTDYQLHVIEPPTRFIQQENRMKAYKKLSKRNDDLLCK</sequence>
<dbReference type="EMBL" id="JAKRRX010000110">
    <property type="protein sequence ID" value="MCW8335379.1"/>
    <property type="molecule type" value="Genomic_DNA"/>
</dbReference>
<dbReference type="AlphaFoldDB" id="A0A9X3HT54"/>
<name>A0A9X3HT54_9VIBR</name>
<keyword evidence="3" id="KW-0449">Lipoprotein</keyword>
<evidence type="ECO:0000256" key="1">
    <source>
        <dbReference type="SAM" id="SignalP"/>
    </source>
</evidence>
<dbReference type="Pfam" id="PF04187">
    <property type="entry name" value="Cofac_haem_bdg"/>
    <property type="match status" value="1"/>
</dbReference>
<feature type="signal peptide" evidence="1">
    <location>
        <begin position="1"/>
        <end position="23"/>
    </location>
</feature>
<dbReference type="SUPFAM" id="SSF159501">
    <property type="entry name" value="EreA/ChaN-like"/>
    <property type="match status" value="1"/>
</dbReference>
<evidence type="ECO:0000259" key="2">
    <source>
        <dbReference type="Pfam" id="PF04187"/>
    </source>
</evidence>
<accession>A0A9X3HT54</accession>
<proteinExistence type="predicted"/>
<dbReference type="InterPro" id="IPR007314">
    <property type="entry name" value="Cofac_haem-bd_dom"/>
</dbReference>
<dbReference type="PIRSF" id="PIRSF020419">
    <property type="entry name" value="Fe_uptake_reg_CjrA_prd"/>
    <property type="match status" value="1"/>
</dbReference>
<protein>
    <submittedName>
        <fullName evidence="3">ChaN family lipoprotein</fullName>
    </submittedName>
</protein>
<dbReference type="Gene3D" id="3.40.50.11550">
    <property type="match status" value="1"/>
</dbReference>
<keyword evidence="1" id="KW-0732">Signal</keyword>
<dbReference type="Proteomes" id="UP001155586">
    <property type="component" value="Unassembled WGS sequence"/>
</dbReference>
<feature type="domain" description="Haem-binding uptake Tiki superfamily ChaN" evidence="2">
    <location>
        <begin position="49"/>
        <end position="247"/>
    </location>
</feature>
<evidence type="ECO:0000313" key="4">
    <source>
        <dbReference type="Proteomes" id="UP001155586"/>
    </source>
</evidence>
<dbReference type="CDD" id="cd14727">
    <property type="entry name" value="ChanN-like"/>
    <property type="match status" value="1"/>
</dbReference>
<dbReference type="RefSeq" id="WP_265688567.1">
    <property type="nucleotide sequence ID" value="NZ_JAKRRX010000110.1"/>
</dbReference>
<evidence type="ECO:0000313" key="3">
    <source>
        <dbReference type="EMBL" id="MCW8335379.1"/>
    </source>
</evidence>
<comment type="caution">
    <text evidence="3">The sequence shown here is derived from an EMBL/GenBank/DDBJ whole genome shotgun (WGS) entry which is preliminary data.</text>
</comment>
<dbReference type="PROSITE" id="PS51257">
    <property type="entry name" value="PROKAR_LIPOPROTEIN"/>
    <property type="match status" value="1"/>
</dbReference>
<organism evidence="3 4">
    <name type="scientific">Vibrio paucivorans</name>
    <dbReference type="NCBI Taxonomy" id="2829489"/>
    <lineage>
        <taxon>Bacteria</taxon>
        <taxon>Pseudomonadati</taxon>
        <taxon>Pseudomonadota</taxon>
        <taxon>Gammaproteobacteria</taxon>
        <taxon>Vibrionales</taxon>
        <taxon>Vibrionaceae</taxon>
        <taxon>Vibrio</taxon>
    </lineage>
</organism>
<feature type="chain" id="PRO_5040809350" evidence="1">
    <location>
        <begin position="24"/>
        <end position="308"/>
    </location>
</feature>